<accession>A0ABQ3MR62</accession>
<gene>
    <name evidence="2" type="ORF">GCM10017774_68250</name>
</gene>
<dbReference type="RefSeq" id="WP_191303472.1">
    <property type="nucleotide sequence ID" value="NZ_BNAR01000013.1"/>
</dbReference>
<proteinExistence type="predicted"/>
<keyword evidence="3" id="KW-1185">Reference proteome</keyword>
<comment type="caution">
    <text evidence="2">The sequence shown here is derived from an EMBL/GenBank/DDBJ whole genome shotgun (WGS) entry which is preliminary data.</text>
</comment>
<evidence type="ECO:0000313" key="2">
    <source>
        <dbReference type="EMBL" id="GHH53991.1"/>
    </source>
</evidence>
<dbReference type="Proteomes" id="UP000605568">
    <property type="component" value="Unassembled WGS sequence"/>
</dbReference>
<name>A0ABQ3MR62_9PSEU</name>
<reference evidence="3" key="1">
    <citation type="journal article" date="2019" name="Int. J. Syst. Evol. Microbiol.">
        <title>The Global Catalogue of Microorganisms (GCM) 10K type strain sequencing project: providing services to taxonomists for standard genome sequencing and annotation.</title>
        <authorList>
            <consortium name="The Broad Institute Genomics Platform"/>
            <consortium name="The Broad Institute Genome Sequencing Center for Infectious Disease"/>
            <person name="Wu L."/>
            <person name="Ma J."/>
        </authorList>
    </citation>
    <scope>NUCLEOTIDE SEQUENCE [LARGE SCALE GENOMIC DNA]</scope>
    <source>
        <strain evidence="3">CGMCC 4.7367</strain>
    </source>
</reference>
<dbReference type="EMBL" id="BNAR01000013">
    <property type="protein sequence ID" value="GHH53991.1"/>
    <property type="molecule type" value="Genomic_DNA"/>
</dbReference>
<evidence type="ECO:0000256" key="1">
    <source>
        <dbReference type="SAM" id="MobiDB-lite"/>
    </source>
</evidence>
<evidence type="ECO:0000313" key="3">
    <source>
        <dbReference type="Proteomes" id="UP000605568"/>
    </source>
</evidence>
<organism evidence="2 3">
    <name type="scientific">Lentzea cavernae</name>
    <dbReference type="NCBI Taxonomy" id="2020703"/>
    <lineage>
        <taxon>Bacteria</taxon>
        <taxon>Bacillati</taxon>
        <taxon>Actinomycetota</taxon>
        <taxon>Actinomycetes</taxon>
        <taxon>Pseudonocardiales</taxon>
        <taxon>Pseudonocardiaceae</taxon>
        <taxon>Lentzea</taxon>
    </lineage>
</organism>
<protein>
    <submittedName>
        <fullName evidence="2">Uncharacterized protein</fullName>
    </submittedName>
</protein>
<sequence length="108" mass="11521">MLSGMDLPDDARSRLLRGLRAIVDEQGPPNGQTHQAGEAAEERLLALGAAPEDLRAFARMAAFESLFAALHLLDDPRGSPGWALVETSGGEPTGRLVQGLYEDLGPDR</sequence>
<feature type="region of interest" description="Disordered" evidence="1">
    <location>
        <begin position="83"/>
        <end position="108"/>
    </location>
</feature>